<evidence type="ECO:0000313" key="3">
    <source>
        <dbReference type="Proteomes" id="UP000820669"/>
    </source>
</evidence>
<name>A0ABX1SFZ7_9PSEU</name>
<evidence type="ECO:0000259" key="1">
    <source>
        <dbReference type="Pfam" id="PF13649"/>
    </source>
</evidence>
<dbReference type="PANTHER" id="PTHR12843:SF5">
    <property type="entry name" value="EEF1A LYSINE METHYLTRANSFERASE 2"/>
    <property type="match status" value="1"/>
</dbReference>
<proteinExistence type="predicted"/>
<sequence length="211" mass="23094">MAVAPGTAERARHWDEVYQRLDETRVSWFEPEPAFSVALLDELGVGPGLSVVDIGAGAARLVDALLARGFGDLTALDVSDEGMAQARRRLGRNAGRVRWVAADVRSWHPGRRFDVWHDRAVFHFLTEPADRDRYLAVLAGALSAGGRVVIGTFAGDGPPRCSGLPVARYSPAALVSVLGDEFEVVRTCRQEHRTPAGVVQPFTWLAARRRR</sequence>
<accession>A0ABX1SFZ7</accession>
<dbReference type="PANTHER" id="PTHR12843">
    <property type="entry name" value="PROTEIN-LYSINE N-METHYLTRANSFERASE METTL10"/>
    <property type="match status" value="1"/>
</dbReference>
<keyword evidence="3" id="KW-1185">Reference proteome</keyword>
<keyword evidence="2" id="KW-0808">Transferase</keyword>
<dbReference type="GO" id="GO:0032259">
    <property type="term" value="P:methylation"/>
    <property type="evidence" value="ECO:0007669"/>
    <property type="project" value="UniProtKB-KW"/>
</dbReference>
<dbReference type="Proteomes" id="UP000820669">
    <property type="component" value="Unassembled WGS sequence"/>
</dbReference>
<dbReference type="Pfam" id="PF13649">
    <property type="entry name" value="Methyltransf_25"/>
    <property type="match status" value="1"/>
</dbReference>
<dbReference type="RefSeq" id="WP_169383949.1">
    <property type="nucleotide sequence ID" value="NZ_JAAXLA010000057.1"/>
</dbReference>
<protein>
    <submittedName>
        <fullName evidence="2">Class I SAM-dependent methyltransferase</fullName>
    </submittedName>
</protein>
<dbReference type="InterPro" id="IPR041698">
    <property type="entry name" value="Methyltransf_25"/>
</dbReference>
<dbReference type="GO" id="GO:0008168">
    <property type="term" value="F:methyltransferase activity"/>
    <property type="evidence" value="ECO:0007669"/>
    <property type="project" value="UniProtKB-KW"/>
</dbReference>
<dbReference type="EMBL" id="JAAXLA010000057">
    <property type="protein sequence ID" value="NMI00480.1"/>
    <property type="molecule type" value="Genomic_DNA"/>
</dbReference>
<gene>
    <name evidence="2" type="ORF">HF526_24670</name>
</gene>
<dbReference type="InterPro" id="IPR029063">
    <property type="entry name" value="SAM-dependent_MTases_sf"/>
</dbReference>
<keyword evidence="2" id="KW-0489">Methyltransferase</keyword>
<dbReference type="CDD" id="cd02440">
    <property type="entry name" value="AdoMet_MTases"/>
    <property type="match status" value="1"/>
</dbReference>
<dbReference type="Gene3D" id="3.40.50.150">
    <property type="entry name" value="Vaccinia Virus protein VP39"/>
    <property type="match status" value="1"/>
</dbReference>
<comment type="caution">
    <text evidence="2">The sequence shown here is derived from an EMBL/GenBank/DDBJ whole genome shotgun (WGS) entry which is preliminary data.</text>
</comment>
<dbReference type="SUPFAM" id="SSF53335">
    <property type="entry name" value="S-adenosyl-L-methionine-dependent methyltransferases"/>
    <property type="match status" value="1"/>
</dbReference>
<evidence type="ECO:0000313" key="2">
    <source>
        <dbReference type="EMBL" id="NMI00480.1"/>
    </source>
</evidence>
<feature type="domain" description="Methyltransferase" evidence="1">
    <location>
        <begin position="51"/>
        <end position="146"/>
    </location>
</feature>
<organism evidence="2 3">
    <name type="scientific">Pseudonocardia acidicola</name>
    <dbReference type="NCBI Taxonomy" id="2724939"/>
    <lineage>
        <taxon>Bacteria</taxon>
        <taxon>Bacillati</taxon>
        <taxon>Actinomycetota</taxon>
        <taxon>Actinomycetes</taxon>
        <taxon>Pseudonocardiales</taxon>
        <taxon>Pseudonocardiaceae</taxon>
        <taxon>Pseudonocardia</taxon>
    </lineage>
</organism>
<reference evidence="2 3" key="1">
    <citation type="submission" date="2020-04" db="EMBL/GenBank/DDBJ databases">
        <authorList>
            <person name="Klaysubun C."/>
            <person name="Duangmal K."/>
            <person name="Lipun K."/>
        </authorList>
    </citation>
    <scope>NUCLEOTIDE SEQUENCE [LARGE SCALE GENOMIC DNA]</scope>
    <source>
        <strain evidence="2 3">K10HN5</strain>
    </source>
</reference>